<evidence type="ECO:0000313" key="12">
    <source>
        <dbReference type="Proteomes" id="UP001244341"/>
    </source>
</evidence>
<dbReference type="Pfam" id="PF01926">
    <property type="entry name" value="MMR_HSR1"/>
    <property type="match status" value="1"/>
</dbReference>
<reference evidence="11 12" key="1">
    <citation type="submission" date="2023-05" db="EMBL/GenBank/DDBJ databases">
        <title>A 100% complete, gapless, phased diploid assembly of the Scenedesmus obliquus UTEX 3031 genome.</title>
        <authorList>
            <person name="Biondi T.C."/>
            <person name="Hanschen E.R."/>
            <person name="Kwon T."/>
            <person name="Eng W."/>
            <person name="Kruse C.P.S."/>
            <person name="Koehler S.I."/>
            <person name="Kunde Y."/>
            <person name="Gleasner C.D."/>
            <person name="You Mak K.T."/>
            <person name="Polle J."/>
            <person name="Hovde B.T."/>
            <person name="Starkenburg S.R."/>
        </authorList>
    </citation>
    <scope>NUCLEOTIDE SEQUENCE [LARGE SCALE GENOMIC DNA]</scope>
    <source>
        <strain evidence="11 12">DOE0152z</strain>
    </source>
</reference>
<keyword evidence="7" id="KW-0342">GTP-binding</keyword>
<dbReference type="EMBL" id="CP126208">
    <property type="protein sequence ID" value="WIA09569.1"/>
    <property type="molecule type" value="Genomic_DNA"/>
</dbReference>
<protein>
    <recommendedName>
        <fullName evidence="10">EngB-type G domain-containing protein</fullName>
    </recommendedName>
</protein>
<dbReference type="InterPro" id="IPR019987">
    <property type="entry name" value="GTP-bd_ribosome_bio_YsxC"/>
</dbReference>
<keyword evidence="4" id="KW-0479">Metal-binding</keyword>
<evidence type="ECO:0000256" key="6">
    <source>
        <dbReference type="ARBA" id="ARBA00022842"/>
    </source>
</evidence>
<keyword evidence="12" id="KW-1185">Reference proteome</keyword>
<evidence type="ECO:0000313" key="11">
    <source>
        <dbReference type="EMBL" id="WIA09569.1"/>
    </source>
</evidence>
<evidence type="ECO:0000256" key="3">
    <source>
        <dbReference type="ARBA" id="ARBA00022618"/>
    </source>
</evidence>
<evidence type="ECO:0000256" key="9">
    <source>
        <dbReference type="ARBA" id="ARBA00023306"/>
    </source>
</evidence>
<evidence type="ECO:0000256" key="4">
    <source>
        <dbReference type="ARBA" id="ARBA00022723"/>
    </source>
</evidence>
<gene>
    <name evidence="11" type="ORF">OEZ85_008961</name>
</gene>
<feature type="domain" description="EngB-type G" evidence="10">
    <location>
        <begin position="1"/>
        <end position="160"/>
    </location>
</feature>
<organism evidence="11 12">
    <name type="scientific">Tetradesmus obliquus</name>
    <name type="common">Green alga</name>
    <name type="synonym">Acutodesmus obliquus</name>
    <dbReference type="NCBI Taxonomy" id="3088"/>
    <lineage>
        <taxon>Eukaryota</taxon>
        <taxon>Viridiplantae</taxon>
        <taxon>Chlorophyta</taxon>
        <taxon>core chlorophytes</taxon>
        <taxon>Chlorophyceae</taxon>
        <taxon>CS clade</taxon>
        <taxon>Sphaeropleales</taxon>
        <taxon>Scenedesmaceae</taxon>
        <taxon>Tetradesmus</taxon>
    </lineage>
</organism>
<dbReference type="PANTHER" id="PTHR11649:SF13">
    <property type="entry name" value="ENGB-TYPE G DOMAIN-CONTAINING PROTEIN"/>
    <property type="match status" value="1"/>
</dbReference>
<evidence type="ECO:0000256" key="7">
    <source>
        <dbReference type="ARBA" id="ARBA00023134"/>
    </source>
</evidence>
<sequence length="179" mass="19793">MLTSRKSLAMVSKQPGKTRCINHFLINNTWYLVDLPGYGYARTGKENRKEFEWFTKNFFLQRPTLTMVLLLIDSSIPPQAIDLEYAQWLGAKGVPFCIVFTKADKRKKGGSKKQANVTAFKRALLQQCGFTAVPPCISTSASSGDGKQELLAFVAGLRVLFEQQGGAAAGSKQVNQPEQ</sequence>
<evidence type="ECO:0000256" key="8">
    <source>
        <dbReference type="ARBA" id="ARBA00023210"/>
    </source>
</evidence>
<dbReference type="CDD" id="cd01876">
    <property type="entry name" value="YihA_EngB"/>
    <property type="match status" value="1"/>
</dbReference>
<dbReference type="InterPro" id="IPR006073">
    <property type="entry name" value="GTP-bd"/>
</dbReference>
<dbReference type="PANTHER" id="PTHR11649">
    <property type="entry name" value="MSS1/TRME-RELATED GTP-BINDING PROTEIN"/>
    <property type="match status" value="1"/>
</dbReference>
<evidence type="ECO:0000256" key="1">
    <source>
        <dbReference type="ARBA" id="ARBA00001946"/>
    </source>
</evidence>
<dbReference type="SUPFAM" id="SSF52540">
    <property type="entry name" value="P-loop containing nucleoside triphosphate hydrolases"/>
    <property type="match status" value="1"/>
</dbReference>
<comment type="cofactor">
    <cofactor evidence="1">
        <name>Mg(2+)</name>
        <dbReference type="ChEBI" id="CHEBI:18420"/>
    </cofactor>
</comment>
<keyword evidence="3" id="KW-0132">Cell division</keyword>
<keyword evidence="8" id="KW-0717">Septation</keyword>
<keyword evidence="5" id="KW-0547">Nucleotide-binding</keyword>
<dbReference type="Gene3D" id="3.40.50.300">
    <property type="entry name" value="P-loop containing nucleotide triphosphate hydrolases"/>
    <property type="match status" value="1"/>
</dbReference>
<dbReference type="InterPro" id="IPR030393">
    <property type="entry name" value="G_ENGB_dom"/>
</dbReference>
<keyword evidence="9" id="KW-0131">Cell cycle</keyword>
<dbReference type="PROSITE" id="PS51706">
    <property type="entry name" value="G_ENGB"/>
    <property type="match status" value="1"/>
</dbReference>
<proteinExistence type="inferred from homology"/>
<dbReference type="NCBIfam" id="TIGR03598">
    <property type="entry name" value="GTPase_YsxC"/>
    <property type="match status" value="1"/>
</dbReference>
<evidence type="ECO:0000256" key="2">
    <source>
        <dbReference type="ARBA" id="ARBA00009638"/>
    </source>
</evidence>
<evidence type="ECO:0000256" key="5">
    <source>
        <dbReference type="ARBA" id="ARBA00022741"/>
    </source>
</evidence>
<accession>A0ABY8TKC3</accession>
<dbReference type="InterPro" id="IPR027417">
    <property type="entry name" value="P-loop_NTPase"/>
</dbReference>
<keyword evidence="6" id="KW-0460">Magnesium</keyword>
<comment type="similarity">
    <text evidence="2">Belongs to the TRAFAC class TrmE-Era-EngA-EngB-Septin-like GTPase superfamily. EngB GTPase family.</text>
</comment>
<dbReference type="Proteomes" id="UP001244341">
    <property type="component" value="Chromosome 1b"/>
</dbReference>
<evidence type="ECO:0000259" key="10">
    <source>
        <dbReference type="PROSITE" id="PS51706"/>
    </source>
</evidence>
<name>A0ABY8TKC3_TETOB</name>